<dbReference type="NCBIfam" id="NF040570">
    <property type="entry name" value="guided_TnpB"/>
    <property type="match status" value="1"/>
</dbReference>
<evidence type="ECO:0000259" key="8">
    <source>
        <dbReference type="Pfam" id="PF07282"/>
    </source>
</evidence>
<comment type="similarity">
    <text evidence="1">In the C-terminal section; belongs to the transposase 35 family.</text>
</comment>
<protein>
    <submittedName>
        <fullName evidence="10">Transposase</fullName>
    </submittedName>
</protein>
<evidence type="ECO:0000256" key="3">
    <source>
        <dbReference type="ARBA" id="ARBA00022723"/>
    </source>
</evidence>
<keyword evidence="6" id="KW-0233">DNA recombination</keyword>
<dbReference type="GO" id="GO:0032196">
    <property type="term" value="P:transposition"/>
    <property type="evidence" value="ECO:0007669"/>
    <property type="project" value="UniProtKB-KW"/>
</dbReference>
<dbReference type="GO" id="GO:0046872">
    <property type="term" value="F:metal ion binding"/>
    <property type="evidence" value="ECO:0007669"/>
    <property type="project" value="UniProtKB-KW"/>
</dbReference>
<evidence type="ECO:0000256" key="1">
    <source>
        <dbReference type="ARBA" id="ARBA00008761"/>
    </source>
</evidence>
<dbReference type="Pfam" id="PF01385">
    <property type="entry name" value="OrfB_IS605"/>
    <property type="match status" value="1"/>
</dbReference>
<evidence type="ECO:0000259" key="7">
    <source>
        <dbReference type="Pfam" id="PF01385"/>
    </source>
</evidence>
<keyword evidence="5" id="KW-0238">DNA-binding</keyword>
<gene>
    <name evidence="10" type="ORF">MiSe_86840</name>
</gene>
<organism evidence="10 11">
    <name type="scientific">Microseira wollei NIES-4236</name>
    <dbReference type="NCBI Taxonomy" id="2530354"/>
    <lineage>
        <taxon>Bacteria</taxon>
        <taxon>Bacillati</taxon>
        <taxon>Cyanobacteriota</taxon>
        <taxon>Cyanophyceae</taxon>
        <taxon>Oscillatoriophycideae</taxon>
        <taxon>Aerosakkonematales</taxon>
        <taxon>Aerosakkonemataceae</taxon>
        <taxon>Microseira</taxon>
    </lineage>
</organism>
<evidence type="ECO:0000256" key="4">
    <source>
        <dbReference type="ARBA" id="ARBA00022833"/>
    </source>
</evidence>
<dbReference type="InterPro" id="IPR001959">
    <property type="entry name" value="Transposase"/>
</dbReference>
<keyword evidence="2" id="KW-0815">Transposition</keyword>
<reference evidence="10" key="1">
    <citation type="submission" date="2019-10" db="EMBL/GenBank/DDBJ databases">
        <title>Draft genome sequece of Microseira wollei NIES-4236.</title>
        <authorList>
            <person name="Yamaguchi H."/>
            <person name="Suzuki S."/>
            <person name="Kawachi M."/>
        </authorList>
    </citation>
    <scope>NUCLEOTIDE SEQUENCE</scope>
    <source>
        <strain evidence="10">NIES-4236</strain>
    </source>
</reference>
<accession>A0AAV3XQA2</accession>
<sequence length="352" mass="39927">MITLTYAYKINPTSDQAALIEHTLEVCRKVWNYALRERKDWINSRKCRVNACSIHSEYIIPADAPYPSKSFQEKALTVAKKTNEELRSVNAQVLQQVLRKLDTAFDDMKRKGNGFPRFKKFGRMRSFVYPQMLVNPVGSGWVKLPQLGKVEVIMHRPIPSGFELKQARIVKKASGYYVMLSLQLDVNVPDTPPSGRPLGIDVGLEKFLATSDGELIKRPRFFNTLASKLKLLQRRLKHKKNGSNNQAKLARKIAIVHEQIHDTRKDFHFKLAHHLCDQAGMIFAEQLNLKGMAKGMLGKHTKDAGWGQFLQLLSWVCWKRGVYFAKVEAAGTSQTCPECDANVSKNLSVPCT</sequence>
<evidence type="ECO:0000256" key="5">
    <source>
        <dbReference type="ARBA" id="ARBA00023125"/>
    </source>
</evidence>
<feature type="domain" description="Cas12f1-like TNB" evidence="8">
    <location>
        <begin position="306"/>
        <end position="342"/>
    </location>
</feature>
<dbReference type="InterPro" id="IPR021027">
    <property type="entry name" value="Transposase_put_HTH"/>
</dbReference>
<dbReference type="AlphaFoldDB" id="A0AAV3XQA2"/>
<feature type="domain" description="Probable transposase IS891/IS1136/IS1341" evidence="7">
    <location>
        <begin position="187"/>
        <end position="294"/>
    </location>
</feature>
<comment type="caution">
    <text evidence="10">The sequence shown here is derived from an EMBL/GenBank/DDBJ whole genome shotgun (WGS) entry which is preliminary data.</text>
</comment>
<evidence type="ECO:0000313" key="11">
    <source>
        <dbReference type="Proteomes" id="UP001050975"/>
    </source>
</evidence>
<proteinExistence type="inferred from homology"/>
<keyword evidence="3" id="KW-0479">Metal-binding</keyword>
<feature type="domain" description="Transposase putative helix-turn-helix" evidence="9">
    <location>
        <begin position="1"/>
        <end position="46"/>
    </location>
</feature>
<evidence type="ECO:0000313" key="10">
    <source>
        <dbReference type="EMBL" id="GET43858.1"/>
    </source>
</evidence>
<name>A0AAV3XQA2_9CYAN</name>
<dbReference type="RefSeq" id="WP_307731657.1">
    <property type="nucleotide sequence ID" value="NZ_BLAY01000262.1"/>
</dbReference>
<evidence type="ECO:0000256" key="6">
    <source>
        <dbReference type="ARBA" id="ARBA00023172"/>
    </source>
</evidence>
<keyword evidence="4" id="KW-0862">Zinc</keyword>
<keyword evidence="11" id="KW-1185">Reference proteome</keyword>
<evidence type="ECO:0000259" key="9">
    <source>
        <dbReference type="Pfam" id="PF12323"/>
    </source>
</evidence>
<dbReference type="GO" id="GO:0006310">
    <property type="term" value="P:DNA recombination"/>
    <property type="evidence" value="ECO:0007669"/>
    <property type="project" value="UniProtKB-KW"/>
</dbReference>
<dbReference type="Pfam" id="PF12323">
    <property type="entry name" value="HTH_OrfB_IS605"/>
    <property type="match status" value="1"/>
</dbReference>
<dbReference type="InterPro" id="IPR010095">
    <property type="entry name" value="Cas12f1-like_TNB"/>
</dbReference>
<dbReference type="GO" id="GO:0003677">
    <property type="term" value="F:DNA binding"/>
    <property type="evidence" value="ECO:0007669"/>
    <property type="project" value="UniProtKB-KW"/>
</dbReference>
<dbReference type="EMBL" id="BLAY01000262">
    <property type="protein sequence ID" value="GET43858.1"/>
    <property type="molecule type" value="Genomic_DNA"/>
</dbReference>
<dbReference type="Proteomes" id="UP001050975">
    <property type="component" value="Unassembled WGS sequence"/>
</dbReference>
<dbReference type="Pfam" id="PF07282">
    <property type="entry name" value="Cas12f1-like_TNB"/>
    <property type="match status" value="1"/>
</dbReference>
<evidence type="ECO:0000256" key="2">
    <source>
        <dbReference type="ARBA" id="ARBA00022578"/>
    </source>
</evidence>